<accession>A0A433SR61</accession>
<feature type="compositionally biased region" description="Polar residues" evidence="1">
    <location>
        <begin position="123"/>
        <end position="137"/>
    </location>
</feature>
<gene>
    <name evidence="2" type="ORF">EGW08_020514</name>
</gene>
<feature type="compositionally biased region" description="Basic and acidic residues" evidence="1">
    <location>
        <begin position="158"/>
        <end position="171"/>
    </location>
</feature>
<name>A0A433SR61_ELYCH</name>
<protein>
    <submittedName>
        <fullName evidence="2">Uncharacterized protein</fullName>
    </submittedName>
</protein>
<feature type="region of interest" description="Disordered" evidence="1">
    <location>
        <begin position="64"/>
        <end position="201"/>
    </location>
</feature>
<evidence type="ECO:0000313" key="3">
    <source>
        <dbReference type="Proteomes" id="UP000271974"/>
    </source>
</evidence>
<dbReference type="EMBL" id="RQTK01001169">
    <property type="protein sequence ID" value="RUS71732.1"/>
    <property type="molecule type" value="Genomic_DNA"/>
</dbReference>
<feature type="compositionally biased region" description="Basic residues" evidence="1">
    <location>
        <begin position="84"/>
        <end position="95"/>
    </location>
</feature>
<comment type="caution">
    <text evidence="2">The sequence shown here is derived from an EMBL/GenBank/DDBJ whole genome shotgun (WGS) entry which is preliminary data.</text>
</comment>
<dbReference type="AlphaFoldDB" id="A0A433SR61"/>
<feature type="compositionally biased region" description="Basic and acidic residues" evidence="1">
    <location>
        <begin position="138"/>
        <end position="151"/>
    </location>
</feature>
<sequence>MNRSCSTESKQSEQIVHQYEQIVQQYEQIVHHKKQTGLDEEVQEAFGLARRSLSVGGKGVTLVQAPAIARKTRDHSPQDTRPQPARHKTIARKTRDHSPQDTRPNPARHETTARKTRDHSPQDTRPQPAQQMTISRNTETKSRKTRDHSPQDTRPNPARHETIARKTRDQIPQDTRPQPARHETIARKTRDHSPACRLSGASRKTIRVKSTYGGLKERGMETSDIDKAGLIFHTQSDSKQQMGQLGIAKEGSPFPPHLNPNSSSELAYQVYQIPSLKTSLADQVMIKYRGLCSKTKIQEL</sequence>
<evidence type="ECO:0000313" key="2">
    <source>
        <dbReference type="EMBL" id="RUS71732.1"/>
    </source>
</evidence>
<proteinExistence type="predicted"/>
<evidence type="ECO:0000256" key="1">
    <source>
        <dbReference type="SAM" id="MobiDB-lite"/>
    </source>
</evidence>
<dbReference type="Proteomes" id="UP000271974">
    <property type="component" value="Unassembled WGS sequence"/>
</dbReference>
<reference evidence="2 3" key="1">
    <citation type="submission" date="2019-01" db="EMBL/GenBank/DDBJ databases">
        <title>A draft genome assembly of the solar-powered sea slug Elysia chlorotica.</title>
        <authorList>
            <person name="Cai H."/>
            <person name="Li Q."/>
            <person name="Fang X."/>
            <person name="Li J."/>
            <person name="Curtis N.E."/>
            <person name="Altenburger A."/>
            <person name="Shibata T."/>
            <person name="Feng M."/>
            <person name="Maeda T."/>
            <person name="Schwartz J.A."/>
            <person name="Shigenobu S."/>
            <person name="Lundholm N."/>
            <person name="Nishiyama T."/>
            <person name="Yang H."/>
            <person name="Hasebe M."/>
            <person name="Li S."/>
            <person name="Pierce S.K."/>
            <person name="Wang J."/>
        </authorList>
    </citation>
    <scope>NUCLEOTIDE SEQUENCE [LARGE SCALE GENOMIC DNA]</scope>
    <source>
        <strain evidence="2">EC2010</strain>
        <tissue evidence="2">Whole organism of an adult</tissue>
    </source>
</reference>
<feature type="compositionally biased region" description="Basic and acidic residues" evidence="1">
    <location>
        <begin position="107"/>
        <end position="122"/>
    </location>
</feature>
<keyword evidence="3" id="KW-1185">Reference proteome</keyword>
<feature type="compositionally biased region" description="Basic and acidic residues" evidence="1">
    <location>
        <begin position="180"/>
        <end position="194"/>
    </location>
</feature>
<organism evidence="2 3">
    <name type="scientific">Elysia chlorotica</name>
    <name type="common">Eastern emerald elysia</name>
    <name type="synonym">Sea slug</name>
    <dbReference type="NCBI Taxonomy" id="188477"/>
    <lineage>
        <taxon>Eukaryota</taxon>
        <taxon>Metazoa</taxon>
        <taxon>Spiralia</taxon>
        <taxon>Lophotrochozoa</taxon>
        <taxon>Mollusca</taxon>
        <taxon>Gastropoda</taxon>
        <taxon>Heterobranchia</taxon>
        <taxon>Euthyneura</taxon>
        <taxon>Panpulmonata</taxon>
        <taxon>Sacoglossa</taxon>
        <taxon>Placobranchoidea</taxon>
        <taxon>Plakobranchidae</taxon>
        <taxon>Elysia</taxon>
    </lineage>
</organism>